<evidence type="ECO:0000313" key="7">
    <source>
        <dbReference type="Proteomes" id="UP000729402"/>
    </source>
</evidence>
<dbReference type="Pfam" id="PF00271">
    <property type="entry name" value="Helicase_C"/>
    <property type="match status" value="1"/>
</dbReference>
<dbReference type="InterPro" id="IPR001650">
    <property type="entry name" value="Helicase_C-like"/>
</dbReference>
<evidence type="ECO:0000259" key="5">
    <source>
        <dbReference type="Pfam" id="PF00271"/>
    </source>
</evidence>
<name>A0A8J5SU72_ZIZPA</name>
<keyword evidence="2" id="KW-0378">Hydrolase</keyword>
<dbReference type="GO" id="GO:0003724">
    <property type="term" value="F:RNA helicase activity"/>
    <property type="evidence" value="ECO:0007669"/>
    <property type="project" value="TreeGrafter"/>
</dbReference>
<organism evidence="6 7">
    <name type="scientific">Zizania palustris</name>
    <name type="common">Northern wild rice</name>
    <dbReference type="NCBI Taxonomy" id="103762"/>
    <lineage>
        <taxon>Eukaryota</taxon>
        <taxon>Viridiplantae</taxon>
        <taxon>Streptophyta</taxon>
        <taxon>Embryophyta</taxon>
        <taxon>Tracheophyta</taxon>
        <taxon>Spermatophyta</taxon>
        <taxon>Magnoliopsida</taxon>
        <taxon>Liliopsida</taxon>
        <taxon>Poales</taxon>
        <taxon>Poaceae</taxon>
        <taxon>BOP clade</taxon>
        <taxon>Oryzoideae</taxon>
        <taxon>Oryzeae</taxon>
        <taxon>Zizaniinae</taxon>
        <taxon>Zizania</taxon>
    </lineage>
</organism>
<reference evidence="6" key="1">
    <citation type="journal article" date="2021" name="bioRxiv">
        <title>Whole Genome Assembly and Annotation of Northern Wild Rice, Zizania palustris L., Supports a Whole Genome Duplication in the Zizania Genus.</title>
        <authorList>
            <person name="Haas M."/>
            <person name="Kono T."/>
            <person name="Macchietto M."/>
            <person name="Millas R."/>
            <person name="McGilp L."/>
            <person name="Shao M."/>
            <person name="Duquette J."/>
            <person name="Hirsch C.N."/>
            <person name="Kimball J."/>
        </authorList>
    </citation>
    <scope>NUCLEOTIDE SEQUENCE</scope>
    <source>
        <tissue evidence="6">Fresh leaf tissue</tissue>
    </source>
</reference>
<dbReference type="GO" id="GO:0005524">
    <property type="term" value="F:ATP binding"/>
    <property type="evidence" value="ECO:0007669"/>
    <property type="project" value="UniProtKB-KW"/>
</dbReference>
<comment type="caution">
    <text evidence="6">The sequence shown here is derived from an EMBL/GenBank/DDBJ whole genome shotgun (WGS) entry which is preliminary data.</text>
</comment>
<dbReference type="PANTHER" id="PTHR47959">
    <property type="entry name" value="ATP-DEPENDENT RNA HELICASE RHLE-RELATED"/>
    <property type="match status" value="1"/>
</dbReference>
<keyword evidence="4" id="KW-0067">ATP-binding</keyword>
<reference evidence="6" key="2">
    <citation type="submission" date="2021-02" db="EMBL/GenBank/DDBJ databases">
        <authorList>
            <person name="Kimball J.A."/>
            <person name="Haas M.W."/>
            <person name="Macchietto M."/>
            <person name="Kono T."/>
            <person name="Duquette J."/>
            <person name="Shao M."/>
        </authorList>
    </citation>
    <scope>NUCLEOTIDE SEQUENCE</scope>
    <source>
        <tissue evidence="6">Fresh leaf tissue</tissue>
    </source>
</reference>
<keyword evidence="7" id="KW-1185">Reference proteome</keyword>
<keyword evidence="3" id="KW-0347">Helicase</keyword>
<dbReference type="OrthoDB" id="10261904at2759"/>
<dbReference type="InterPro" id="IPR050079">
    <property type="entry name" value="DEAD_box_RNA_helicase"/>
</dbReference>
<dbReference type="GO" id="GO:0005829">
    <property type="term" value="C:cytosol"/>
    <property type="evidence" value="ECO:0007669"/>
    <property type="project" value="TreeGrafter"/>
</dbReference>
<evidence type="ECO:0000256" key="4">
    <source>
        <dbReference type="ARBA" id="ARBA00022840"/>
    </source>
</evidence>
<feature type="domain" description="Helicase C-terminal" evidence="5">
    <location>
        <begin position="15"/>
        <end position="41"/>
    </location>
</feature>
<dbReference type="Proteomes" id="UP000729402">
    <property type="component" value="Unassembled WGS sequence"/>
</dbReference>
<dbReference type="GO" id="GO:0016787">
    <property type="term" value="F:hydrolase activity"/>
    <property type="evidence" value="ECO:0007669"/>
    <property type="project" value="UniProtKB-KW"/>
</dbReference>
<gene>
    <name evidence="6" type="ORF">GUJ93_ZPchr0007g5433</name>
</gene>
<dbReference type="PANTHER" id="PTHR47959:SF1">
    <property type="entry name" value="ATP-DEPENDENT RNA HELICASE DBPA"/>
    <property type="match status" value="1"/>
</dbReference>
<dbReference type="EMBL" id="JAAALK010000282">
    <property type="protein sequence ID" value="KAG8080555.1"/>
    <property type="molecule type" value="Genomic_DNA"/>
</dbReference>
<protein>
    <recommendedName>
        <fullName evidence="5">Helicase C-terminal domain-containing protein</fullName>
    </recommendedName>
</protein>
<keyword evidence="1" id="KW-0547">Nucleotide-binding</keyword>
<evidence type="ECO:0000313" key="6">
    <source>
        <dbReference type="EMBL" id="KAG8080555.1"/>
    </source>
</evidence>
<proteinExistence type="predicted"/>
<sequence>MRSKKFNHIKLSLALAVVVNYDMPPDTSGYVHKIGRTGRANKTGASISLVKKHHIQTRGDSGLRLQEDTEES</sequence>
<accession>A0A8J5SU72</accession>
<evidence type="ECO:0000256" key="2">
    <source>
        <dbReference type="ARBA" id="ARBA00022801"/>
    </source>
</evidence>
<dbReference type="AlphaFoldDB" id="A0A8J5SU72"/>
<evidence type="ECO:0000256" key="3">
    <source>
        <dbReference type="ARBA" id="ARBA00022806"/>
    </source>
</evidence>
<evidence type="ECO:0000256" key="1">
    <source>
        <dbReference type="ARBA" id="ARBA00022741"/>
    </source>
</evidence>